<keyword evidence="1" id="KW-0732">Signal</keyword>
<evidence type="ECO:0000256" key="1">
    <source>
        <dbReference type="SAM" id="SignalP"/>
    </source>
</evidence>
<dbReference type="SUPFAM" id="SSF51261">
    <property type="entry name" value="Duplicated hybrid motif"/>
    <property type="match status" value="1"/>
</dbReference>
<organism evidence="3 4">
    <name type="scientific">Jiella endophytica</name>
    <dbReference type="NCBI Taxonomy" id="2558362"/>
    <lineage>
        <taxon>Bacteria</taxon>
        <taxon>Pseudomonadati</taxon>
        <taxon>Pseudomonadota</taxon>
        <taxon>Alphaproteobacteria</taxon>
        <taxon>Hyphomicrobiales</taxon>
        <taxon>Aurantimonadaceae</taxon>
        <taxon>Jiella</taxon>
    </lineage>
</organism>
<dbReference type="Gene3D" id="2.70.70.10">
    <property type="entry name" value="Glucose Permease (Domain IIA)"/>
    <property type="match status" value="1"/>
</dbReference>
<dbReference type="PANTHER" id="PTHR21666">
    <property type="entry name" value="PEPTIDASE-RELATED"/>
    <property type="match status" value="1"/>
</dbReference>
<dbReference type="RefSeq" id="WP_134762077.1">
    <property type="nucleotide sequence ID" value="NZ_SOZD01000003.1"/>
</dbReference>
<name>A0A4Y8RJL7_9HYPH</name>
<dbReference type="PANTHER" id="PTHR21666:SF270">
    <property type="entry name" value="MUREIN HYDROLASE ACTIVATOR ENVC"/>
    <property type="match status" value="1"/>
</dbReference>
<proteinExistence type="predicted"/>
<dbReference type="EMBL" id="SOZD01000003">
    <property type="protein sequence ID" value="TFF22977.1"/>
    <property type="molecule type" value="Genomic_DNA"/>
</dbReference>
<evidence type="ECO:0000313" key="4">
    <source>
        <dbReference type="Proteomes" id="UP000298179"/>
    </source>
</evidence>
<keyword evidence="4" id="KW-1185">Reference proteome</keyword>
<comment type="caution">
    <text evidence="3">The sequence shown here is derived from an EMBL/GenBank/DDBJ whole genome shotgun (WGS) entry which is preliminary data.</text>
</comment>
<feature type="chain" id="PRO_5021187474" evidence="1">
    <location>
        <begin position="27"/>
        <end position="337"/>
    </location>
</feature>
<dbReference type="InterPro" id="IPR011055">
    <property type="entry name" value="Dup_hybrid_motif"/>
</dbReference>
<protein>
    <submittedName>
        <fullName evidence="3">M23 family metallopeptidase</fullName>
    </submittedName>
</protein>
<dbReference type="Pfam" id="PF01551">
    <property type="entry name" value="Peptidase_M23"/>
    <property type="match status" value="1"/>
</dbReference>
<evidence type="ECO:0000259" key="2">
    <source>
        <dbReference type="Pfam" id="PF01551"/>
    </source>
</evidence>
<feature type="domain" description="M23ase beta-sheet core" evidence="2">
    <location>
        <begin position="71"/>
        <end position="189"/>
    </location>
</feature>
<dbReference type="InterPro" id="IPR016047">
    <property type="entry name" value="M23ase_b-sheet_dom"/>
</dbReference>
<evidence type="ECO:0000313" key="3">
    <source>
        <dbReference type="EMBL" id="TFF22977.1"/>
    </source>
</evidence>
<sequence length="337" mass="35158">MARKRSRLAAALILAAPCLWIAPAEADDVMRLGVPLDCEAGVACFVQQYPDFDPGPGAADPFCGTKTYGGHDGTDIRALSMADVERGLPVLALGSGEVLRARDGVADRLVTTPADRQAVDGQECGNGLVLALASGLEVQYCHLKNGSLRVKPGESVEQGDVVGMVGASGDAEFPHVHLTLRKSGAVIDPATGRGLSEGCLLDAEKAEPLWSETAQGWMKAADDPILAIGLSGVPPTYARLVVAGPPKDLAAGDGATVGWGWFANLVEGDRIRIVIAAPDGSLLSDSTSDPLDRPKAAYLQFAGRKRAPLPGTYGLRVEVMRVGRVVAARETSVDVDD</sequence>
<feature type="signal peptide" evidence="1">
    <location>
        <begin position="1"/>
        <end position="26"/>
    </location>
</feature>
<dbReference type="CDD" id="cd12797">
    <property type="entry name" value="M23_peptidase"/>
    <property type="match status" value="1"/>
</dbReference>
<reference evidence="3 4" key="1">
    <citation type="submission" date="2019-03" db="EMBL/GenBank/DDBJ databases">
        <title>Jiella endophytica sp. nov., a novel endophytic bacterium isolated from root of Ficus microcarpa Linn. f.</title>
        <authorList>
            <person name="Tuo L."/>
        </authorList>
    </citation>
    <scope>NUCLEOTIDE SEQUENCE [LARGE SCALE GENOMIC DNA]</scope>
    <source>
        <strain evidence="3 4">CBS5Q-3</strain>
    </source>
</reference>
<dbReference type="AlphaFoldDB" id="A0A4Y8RJL7"/>
<gene>
    <name evidence="3" type="ORF">E3C22_11040</name>
</gene>
<dbReference type="InterPro" id="IPR050570">
    <property type="entry name" value="Cell_wall_metabolism_enzyme"/>
</dbReference>
<accession>A0A4Y8RJL7</accession>
<dbReference type="OrthoDB" id="5489603at2"/>
<dbReference type="GO" id="GO:0004222">
    <property type="term" value="F:metalloendopeptidase activity"/>
    <property type="evidence" value="ECO:0007669"/>
    <property type="project" value="TreeGrafter"/>
</dbReference>
<dbReference type="Proteomes" id="UP000298179">
    <property type="component" value="Unassembled WGS sequence"/>
</dbReference>